<evidence type="ECO:0000259" key="8">
    <source>
        <dbReference type="PROSITE" id="PS50928"/>
    </source>
</evidence>
<reference evidence="9 10" key="1">
    <citation type="submission" date="2014-07" db="EMBL/GenBank/DDBJ databases">
        <title>Methanogenic archaea and the global carbon cycle.</title>
        <authorList>
            <person name="Henriksen J.R."/>
            <person name="Luke J."/>
            <person name="Reinhart S."/>
            <person name="Benedict M.N."/>
            <person name="Youngblut N.D."/>
            <person name="Metcalf M.E."/>
            <person name="Whitaker R.J."/>
            <person name="Metcalf W.W."/>
        </authorList>
    </citation>
    <scope>NUCLEOTIDE SEQUENCE [LARGE SCALE GENOMIC DNA]</scope>
    <source>
        <strain evidence="9 10">HB-1</strain>
    </source>
</reference>
<comment type="similarity">
    <text evidence="7">Belongs to the binding-protein-dependent transport system permease family.</text>
</comment>
<sequence>MLEIILKRTGMFILVVIASTALVFFLLHSLPGESAEVMAKYIFLGNVELTPSNEAIDIIKDKYDLEKPLSSQYATWVWNAIHGNLGKSYQTNDPVTEEILIRLPATITLAFVSILLSLVIGIPAGIIAAVKQNSLTDYFCSTISVLGISIPSFWLAILLIFVFSYTLGLTPTMGYGDFKSLILPAVALGTPASAVIARLMRSSMLEVMRQDYIRTAVGKGLSYRMVILRHALKNTFIPVITIIGLEFGHLLGGTVIIETIFAWPGIGRLLITSISARDIPVIQGCIVFITITYLVINFITDISYSYLDPRIGRSKH</sequence>
<dbReference type="Gene3D" id="1.10.3720.10">
    <property type="entry name" value="MetI-like"/>
    <property type="match status" value="1"/>
</dbReference>
<feature type="transmembrane region" description="Helical" evidence="7">
    <location>
        <begin position="12"/>
        <end position="30"/>
    </location>
</feature>
<proteinExistence type="inferred from homology"/>
<evidence type="ECO:0000256" key="6">
    <source>
        <dbReference type="ARBA" id="ARBA00023136"/>
    </source>
</evidence>
<keyword evidence="5 7" id="KW-1133">Transmembrane helix</keyword>
<evidence type="ECO:0000256" key="1">
    <source>
        <dbReference type="ARBA" id="ARBA00004651"/>
    </source>
</evidence>
<dbReference type="GO" id="GO:0055085">
    <property type="term" value="P:transmembrane transport"/>
    <property type="evidence" value="ECO:0007669"/>
    <property type="project" value="InterPro"/>
</dbReference>
<dbReference type="KEGG" id="mhor:MSHOH_2415"/>
<dbReference type="Pfam" id="PF19300">
    <property type="entry name" value="BPD_transp_1_N"/>
    <property type="match status" value="1"/>
</dbReference>
<feature type="transmembrane region" description="Helical" evidence="7">
    <location>
        <begin position="281"/>
        <end position="307"/>
    </location>
</feature>
<keyword evidence="2 7" id="KW-0813">Transport</keyword>
<accession>A0A0E3SGY3</accession>
<evidence type="ECO:0000256" key="2">
    <source>
        <dbReference type="ARBA" id="ARBA00022448"/>
    </source>
</evidence>
<dbReference type="InterPro" id="IPR035906">
    <property type="entry name" value="MetI-like_sf"/>
</dbReference>
<dbReference type="OrthoDB" id="44105at2157"/>
<evidence type="ECO:0000256" key="3">
    <source>
        <dbReference type="ARBA" id="ARBA00022475"/>
    </source>
</evidence>
<comment type="subcellular location">
    <subcellularLocation>
        <location evidence="1 7">Cell membrane</location>
        <topology evidence="1 7">Multi-pass membrane protein</topology>
    </subcellularLocation>
</comment>
<keyword evidence="6 7" id="KW-0472">Membrane</keyword>
<name>A0A0E3SGY3_9EURY</name>
<dbReference type="RefSeq" id="WP_048143461.1">
    <property type="nucleotide sequence ID" value="NZ_CP009516.1"/>
</dbReference>
<dbReference type="HOGENOM" id="CLU_036879_0_2_2"/>
<feature type="transmembrane region" description="Helical" evidence="7">
    <location>
        <begin position="181"/>
        <end position="200"/>
    </location>
</feature>
<dbReference type="STRING" id="1434110.MSHOH_2415"/>
<dbReference type="PANTHER" id="PTHR43163:SF6">
    <property type="entry name" value="DIPEPTIDE TRANSPORT SYSTEM PERMEASE PROTEIN DPPB-RELATED"/>
    <property type="match status" value="1"/>
</dbReference>
<evidence type="ECO:0000313" key="9">
    <source>
        <dbReference type="EMBL" id="AKB78898.1"/>
    </source>
</evidence>
<keyword evidence="4 7" id="KW-0812">Transmembrane</keyword>
<evidence type="ECO:0000256" key="7">
    <source>
        <dbReference type="RuleBase" id="RU363032"/>
    </source>
</evidence>
<protein>
    <submittedName>
        <fullName evidence="9">Oligopeptide transport system permease protein OppB</fullName>
    </submittedName>
</protein>
<feature type="transmembrane region" description="Helical" evidence="7">
    <location>
        <begin position="235"/>
        <end position="261"/>
    </location>
</feature>
<gene>
    <name evidence="9" type="ORF">MSHOH_2415</name>
</gene>
<evidence type="ECO:0000256" key="5">
    <source>
        <dbReference type="ARBA" id="ARBA00022989"/>
    </source>
</evidence>
<keyword evidence="3" id="KW-1003">Cell membrane</keyword>
<organism evidence="9 10">
    <name type="scientific">Methanosarcina horonobensis HB-1 = JCM 15518</name>
    <dbReference type="NCBI Taxonomy" id="1434110"/>
    <lineage>
        <taxon>Archaea</taxon>
        <taxon>Methanobacteriati</taxon>
        <taxon>Methanobacteriota</taxon>
        <taxon>Stenosarchaea group</taxon>
        <taxon>Methanomicrobia</taxon>
        <taxon>Methanosarcinales</taxon>
        <taxon>Methanosarcinaceae</taxon>
        <taxon>Methanosarcina</taxon>
    </lineage>
</organism>
<dbReference type="GeneID" id="24831692"/>
<dbReference type="GO" id="GO:0005886">
    <property type="term" value="C:plasma membrane"/>
    <property type="evidence" value="ECO:0007669"/>
    <property type="project" value="UniProtKB-SubCell"/>
</dbReference>
<dbReference type="Proteomes" id="UP000033101">
    <property type="component" value="Chromosome"/>
</dbReference>
<dbReference type="InterPro" id="IPR045621">
    <property type="entry name" value="BPD_transp_1_N"/>
</dbReference>
<keyword evidence="10" id="KW-1185">Reference proteome</keyword>
<feature type="domain" description="ABC transmembrane type-1" evidence="8">
    <location>
        <begin position="103"/>
        <end position="300"/>
    </location>
</feature>
<dbReference type="EMBL" id="CP009516">
    <property type="protein sequence ID" value="AKB78898.1"/>
    <property type="molecule type" value="Genomic_DNA"/>
</dbReference>
<dbReference type="CDD" id="cd06261">
    <property type="entry name" value="TM_PBP2"/>
    <property type="match status" value="1"/>
</dbReference>
<dbReference type="PANTHER" id="PTHR43163">
    <property type="entry name" value="DIPEPTIDE TRANSPORT SYSTEM PERMEASE PROTEIN DPPB-RELATED"/>
    <property type="match status" value="1"/>
</dbReference>
<dbReference type="AlphaFoldDB" id="A0A0E3SGY3"/>
<dbReference type="PROSITE" id="PS50928">
    <property type="entry name" value="ABC_TM1"/>
    <property type="match status" value="1"/>
</dbReference>
<dbReference type="InterPro" id="IPR000515">
    <property type="entry name" value="MetI-like"/>
</dbReference>
<dbReference type="Pfam" id="PF00528">
    <property type="entry name" value="BPD_transp_1"/>
    <property type="match status" value="1"/>
</dbReference>
<dbReference type="SUPFAM" id="SSF161098">
    <property type="entry name" value="MetI-like"/>
    <property type="match status" value="1"/>
</dbReference>
<evidence type="ECO:0000256" key="4">
    <source>
        <dbReference type="ARBA" id="ARBA00022692"/>
    </source>
</evidence>
<dbReference type="PATRIC" id="fig|1434110.4.peg.3105"/>
<feature type="transmembrane region" description="Helical" evidence="7">
    <location>
        <begin position="142"/>
        <end position="169"/>
    </location>
</feature>
<feature type="transmembrane region" description="Helical" evidence="7">
    <location>
        <begin position="107"/>
        <end position="130"/>
    </location>
</feature>
<evidence type="ECO:0000313" key="10">
    <source>
        <dbReference type="Proteomes" id="UP000033101"/>
    </source>
</evidence>